<dbReference type="Proteomes" id="UP000799537">
    <property type="component" value="Unassembled WGS sequence"/>
</dbReference>
<dbReference type="PANTHER" id="PTHR46179">
    <property type="entry name" value="ZINC FINGER PROTEIN"/>
    <property type="match status" value="1"/>
</dbReference>
<comment type="subcellular location">
    <subcellularLocation>
        <location evidence="1">Nucleus</location>
    </subcellularLocation>
</comment>
<dbReference type="PANTHER" id="PTHR46179:SF13">
    <property type="entry name" value="C2H2-TYPE DOMAIN-CONTAINING PROTEIN"/>
    <property type="match status" value="1"/>
</dbReference>
<evidence type="ECO:0000256" key="8">
    <source>
        <dbReference type="PROSITE-ProRule" id="PRU00042"/>
    </source>
</evidence>
<feature type="domain" description="C2H2-type" evidence="10">
    <location>
        <begin position="26"/>
        <end position="53"/>
    </location>
</feature>
<evidence type="ECO:0000256" key="5">
    <source>
        <dbReference type="ARBA" id="ARBA00023015"/>
    </source>
</evidence>
<evidence type="ECO:0000259" key="10">
    <source>
        <dbReference type="PROSITE" id="PS50157"/>
    </source>
</evidence>
<dbReference type="GO" id="GO:0006357">
    <property type="term" value="P:regulation of transcription by RNA polymerase II"/>
    <property type="evidence" value="ECO:0007669"/>
    <property type="project" value="TreeGrafter"/>
</dbReference>
<keyword evidence="2" id="KW-0479">Metal-binding</keyword>
<evidence type="ECO:0000313" key="11">
    <source>
        <dbReference type="EMBL" id="KAF2165236.1"/>
    </source>
</evidence>
<name>A0A6A6CIK9_ZASCE</name>
<dbReference type="PROSITE" id="PS50157">
    <property type="entry name" value="ZINC_FINGER_C2H2_2"/>
    <property type="match status" value="1"/>
</dbReference>
<dbReference type="Gene3D" id="3.30.160.60">
    <property type="entry name" value="Classic Zinc Finger"/>
    <property type="match status" value="1"/>
</dbReference>
<keyword evidence="12" id="KW-1185">Reference proteome</keyword>
<evidence type="ECO:0000256" key="7">
    <source>
        <dbReference type="ARBA" id="ARBA00023242"/>
    </source>
</evidence>
<keyword evidence="6" id="KW-0804">Transcription</keyword>
<feature type="region of interest" description="Disordered" evidence="9">
    <location>
        <begin position="179"/>
        <end position="205"/>
    </location>
</feature>
<gene>
    <name evidence="11" type="ORF">M409DRAFT_67484</name>
</gene>
<sequence length="493" mass="54637">MEPSGMNVDFAVTEVQHVPFQESHQVKCTHSDCEKLFETDKEMRRHKRDNPQHFYCYKCDVDCEDWEDLTRHKVDMMAPFLERRVIATDDNKPKHIVCEFCGEDFKSFGGRKLHRQQAHPADQDIECPGCKSHFVRAANMIVHIEDNGCSEIRPHELFRAICHKFVVKQVLRAPDKFKLSQVPAGPAGPAVTDGTETHDQDDGGVSLLDQEDEAQLAGYKPLSSSSDYMSTASPTPSRASMNVRPAPPSQASLTQSMRNMSITTATPRSVSGTSAGSYDQSYPYLAPDTSGAVQVWASSSGKPSAWGTSSNASKKLFAKAQPTPLQAGDWNAVLAQREEESLADDGKNLMKARWWDPSSQDYNPDLFKDESTGVYTCRFPDCMSDGIAFHALVDLQDHITMFHLPGHFQCPSCFKRFKKASALVGHAENTRKCNVRASGGFKSLIAEITGGLLDAKSVSVPKIYRPDTALVKFGKEPTHGIMDNKFTAKSFDT</sequence>
<dbReference type="PROSITE" id="PS00028">
    <property type="entry name" value="ZINC_FINGER_C2H2_1"/>
    <property type="match status" value="1"/>
</dbReference>
<evidence type="ECO:0000256" key="2">
    <source>
        <dbReference type="ARBA" id="ARBA00022723"/>
    </source>
</evidence>
<protein>
    <recommendedName>
        <fullName evidence="10">C2H2-type domain-containing protein</fullName>
    </recommendedName>
</protein>
<dbReference type="InterPro" id="IPR013087">
    <property type="entry name" value="Znf_C2H2_type"/>
</dbReference>
<feature type="region of interest" description="Disordered" evidence="9">
    <location>
        <begin position="218"/>
        <end position="253"/>
    </location>
</feature>
<evidence type="ECO:0000256" key="3">
    <source>
        <dbReference type="ARBA" id="ARBA00022771"/>
    </source>
</evidence>
<dbReference type="AlphaFoldDB" id="A0A6A6CIK9"/>
<dbReference type="OrthoDB" id="8117402at2759"/>
<dbReference type="InterPro" id="IPR051061">
    <property type="entry name" value="Zinc_finger_trans_reg"/>
</dbReference>
<evidence type="ECO:0000256" key="6">
    <source>
        <dbReference type="ARBA" id="ARBA00023163"/>
    </source>
</evidence>
<keyword evidence="7" id="KW-0539">Nucleus</keyword>
<reference evidence="11" key="1">
    <citation type="journal article" date="2020" name="Stud. Mycol.">
        <title>101 Dothideomycetes genomes: a test case for predicting lifestyles and emergence of pathogens.</title>
        <authorList>
            <person name="Haridas S."/>
            <person name="Albert R."/>
            <person name="Binder M."/>
            <person name="Bloem J."/>
            <person name="Labutti K."/>
            <person name="Salamov A."/>
            <person name="Andreopoulos B."/>
            <person name="Baker S."/>
            <person name="Barry K."/>
            <person name="Bills G."/>
            <person name="Bluhm B."/>
            <person name="Cannon C."/>
            <person name="Castanera R."/>
            <person name="Culley D."/>
            <person name="Daum C."/>
            <person name="Ezra D."/>
            <person name="Gonzalez J."/>
            <person name="Henrissat B."/>
            <person name="Kuo A."/>
            <person name="Liang C."/>
            <person name="Lipzen A."/>
            <person name="Lutzoni F."/>
            <person name="Magnuson J."/>
            <person name="Mondo S."/>
            <person name="Nolan M."/>
            <person name="Ohm R."/>
            <person name="Pangilinan J."/>
            <person name="Park H.-J."/>
            <person name="Ramirez L."/>
            <person name="Alfaro M."/>
            <person name="Sun H."/>
            <person name="Tritt A."/>
            <person name="Yoshinaga Y."/>
            <person name="Zwiers L.-H."/>
            <person name="Turgeon B."/>
            <person name="Goodwin S."/>
            <person name="Spatafora J."/>
            <person name="Crous P."/>
            <person name="Grigoriev I."/>
        </authorList>
    </citation>
    <scope>NUCLEOTIDE SEQUENCE</scope>
    <source>
        <strain evidence="11">ATCC 36951</strain>
    </source>
</reference>
<evidence type="ECO:0000256" key="4">
    <source>
        <dbReference type="ARBA" id="ARBA00022833"/>
    </source>
</evidence>
<evidence type="ECO:0000313" key="12">
    <source>
        <dbReference type="Proteomes" id="UP000799537"/>
    </source>
</evidence>
<dbReference type="SMART" id="SM00355">
    <property type="entry name" value="ZnF_C2H2"/>
    <property type="match status" value="6"/>
</dbReference>
<dbReference type="GeneID" id="54570696"/>
<proteinExistence type="predicted"/>
<dbReference type="EMBL" id="ML993601">
    <property type="protein sequence ID" value="KAF2165236.1"/>
    <property type="molecule type" value="Genomic_DNA"/>
</dbReference>
<dbReference type="RefSeq" id="XP_033666125.1">
    <property type="nucleotide sequence ID" value="XM_033817424.1"/>
</dbReference>
<evidence type="ECO:0000256" key="9">
    <source>
        <dbReference type="SAM" id="MobiDB-lite"/>
    </source>
</evidence>
<dbReference type="GO" id="GO:0008270">
    <property type="term" value="F:zinc ion binding"/>
    <property type="evidence" value="ECO:0007669"/>
    <property type="project" value="UniProtKB-KW"/>
</dbReference>
<keyword evidence="4" id="KW-0862">Zinc</keyword>
<keyword evidence="3 8" id="KW-0863">Zinc-finger</keyword>
<dbReference type="GO" id="GO:0005634">
    <property type="term" value="C:nucleus"/>
    <property type="evidence" value="ECO:0007669"/>
    <property type="project" value="UniProtKB-SubCell"/>
</dbReference>
<evidence type="ECO:0000256" key="1">
    <source>
        <dbReference type="ARBA" id="ARBA00004123"/>
    </source>
</evidence>
<accession>A0A6A6CIK9</accession>
<feature type="compositionally biased region" description="Polar residues" evidence="9">
    <location>
        <begin position="222"/>
        <end position="240"/>
    </location>
</feature>
<organism evidence="11 12">
    <name type="scientific">Zasmidium cellare ATCC 36951</name>
    <dbReference type="NCBI Taxonomy" id="1080233"/>
    <lineage>
        <taxon>Eukaryota</taxon>
        <taxon>Fungi</taxon>
        <taxon>Dikarya</taxon>
        <taxon>Ascomycota</taxon>
        <taxon>Pezizomycotina</taxon>
        <taxon>Dothideomycetes</taxon>
        <taxon>Dothideomycetidae</taxon>
        <taxon>Mycosphaerellales</taxon>
        <taxon>Mycosphaerellaceae</taxon>
        <taxon>Zasmidium</taxon>
    </lineage>
</organism>
<keyword evidence="5" id="KW-0805">Transcription regulation</keyword>